<name>A0A8X8WMN1_SALSN</name>
<feature type="region of interest" description="Disordered" evidence="1">
    <location>
        <begin position="1"/>
        <end position="196"/>
    </location>
</feature>
<dbReference type="Proteomes" id="UP000298416">
    <property type="component" value="Unassembled WGS sequence"/>
</dbReference>
<proteinExistence type="predicted"/>
<keyword evidence="2" id="KW-0472">Membrane</keyword>
<keyword evidence="4" id="KW-1185">Reference proteome</keyword>
<evidence type="ECO:0000313" key="4">
    <source>
        <dbReference type="Proteomes" id="UP000298416"/>
    </source>
</evidence>
<accession>A0A8X8WMN1</accession>
<evidence type="ECO:0000313" key="3">
    <source>
        <dbReference type="EMBL" id="KAG6397521.1"/>
    </source>
</evidence>
<dbReference type="PANTHER" id="PTHR31110:SF2">
    <property type="entry name" value="PESTICIDAL CRYSTAL CRY8BA PROTEIN"/>
    <property type="match status" value="1"/>
</dbReference>
<keyword evidence="2" id="KW-0812">Transmembrane</keyword>
<evidence type="ECO:0000256" key="2">
    <source>
        <dbReference type="SAM" id="Phobius"/>
    </source>
</evidence>
<reference evidence="3" key="2">
    <citation type="submission" date="2020-08" db="EMBL/GenBank/DDBJ databases">
        <title>Plant Genome Project.</title>
        <authorList>
            <person name="Zhang R.-G."/>
        </authorList>
    </citation>
    <scope>NUCLEOTIDE SEQUENCE</scope>
    <source>
        <strain evidence="3">Huo1</strain>
        <tissue evidence="3">Leaf</tissue>
    </source>
</reference>
<sequence length="1187" mass="133377">MAKHKLRSDSAVGMRYRGNSLGLPSVSKFRSGHMPSVGRMIDSLSDSMDTSDSEGGGYGARDSPDASPQDDKVANAPGNYYDRVVVGHRGSAYDESSESVTSSEVNSTADTTSSNSVSVEKRYNAGADPSSTSVQPNRQTLRQDSNNVNEPDKFSDDDTPSAPPLAGSFQHQSRVSKELPAVSTDENPCLGTSAAENESDKYKGAIPGAVGVETSKVPARNAAVSSHPLSGRYPTFHASGLGNWYAVLSYDASVRLCLHSWARGCMEAPPFLENECSLLRDAFGLRNILLQSEEELMRKDPSELVGEGAFVKSKKPSGRLKFKVYMWFCKKIVFCFCAWRVFNCITFFYYFSVRKVKMGMEQPTGCTFTSLKSSSMVKLETFQQRLSNVKSIVSSETRALRTQNITPVVNLNGSLLHKRVAHVIVGTRRYLREVPKLIKIAFNAWRKSSSTYELVQESYSCLLRLKSSPEEDALRMQPGSGETRVFLPDGFGDDLIIEVQDSKGKYCGHALVQVADIADESGEKHRQCIISREPEHEQIGKIQLYINYSTTADENGYKCTSVAETIAYDCVLETAMKVQQFQQRNLLLHGSWKWLVDEFASYFGVSDAYTKLRYLSYVMDVATPTADCLDLVHDFLLPVVIKGKSKHTLSHQEVRLLGEVSDQIEQILTVVFENYKSLDESLPSGIKDVFEPATGVAAPALDPALKLYKMLHDILSPEVQLKLCRYFQNATRKRSRRHLSETDEFISTNNENILLDPLAVSTAYKKMKTLCLNIRNEILTDIEIHKQDLLPSFIDLPNLSSSIYSTELYNRLKEFLVSCPPSGPSPPVAELVVATADFQRDLSLWNISYIKGGVDAKELFHLYITIWIHDKRLALLDLCKLDRVKSASFPTTPFIDDIYGRIKETLTEYDVIISRWPEYTFALETAIADVEKTVVETLEKQYADVLSLLKENTNNKRFGLKYVQKFTKGNSPPYVVTAELGVLLNSMKRMLDSLRPQIEAQLKQWGSCMPEVGNMVPGEKLSEITVMIRSKFRAYAQAVVDKLVENVRTKLHNVTKLKKIIQDAKENVIESDLRQRIQPLKEMLTNTINQLHSVLEAQVFVMVCRGFWDRMGQDVLKFLEGKKENRSCYKASRVAVNVLDDAFASQMQQLMGNALLEKDLEPPRCILEVRSMLCKDLTNNKRGNYYY</sequence>
<dbReference type="AlphaFoldDB" id="A0A8X8WMN1"/>
<comment type="caution">
    <text evidence="3">The sequence shown here is derived from an EMBL/GenBank/DDBJ whole genome shotgun (WGS) entry which is preliminary data.</text>
</comment>
<reference evidence="3" key="1">
    <citation type="submission" date="2018-01" db="EMBL/GenBank/DDBJ databases">
        <authorList>
            <person name="Mao J.F."/>
        </authorList>
    </citation>
    <scope>NUCLEOTIDE SEQUENCE</scope>
    <source>
        <strain evidence="3">Huo1</strain>
        <tissue evidence="3">Leaf</tissue>
    </source>
</reference>
<feature type="transmembrane region" description="Helical" evidence="2">
    <location>
        <begin position="324"/>
        <end position="351"/>
    </location>
</feature>
<evidence type="ECO:0000256" key="1">
    <source>
        <dbReference type="SAM" id="MobiDB-lite"/>
    </source>
</evidence>
<dbReference type="EMBL" id="PNBA02000016">
    <property type="protein sequence ID" value="KAG6397521.1"/>
    <property type="molecule type" value="Genomic_DNA"/>
</dbReference>
<dbReference type="PANTHER" id="PTHR31110">
    <property type="entry name" value="PESTICIDAL CRYSTAL CRY8BA PROTEIN"/>
    <property type="match status" value="1"/>
</dbReference>
<feature type="compositionally biased region" description="Polar residues" evidence="1">
    <location>
        <begin position="129"/>
        <end position="149"/>
    </location>
</feature>
<protein>
    <submittedName>
        <fullName evidence="3">Uncharacterized protein</fullName>
    </submittedName>
</protein>
<gene>
    <name evidence="3" type="ORF">SASPL_143690</name>
</gene>
<keyword evidence="2" id="KW-1133">Transmembrane helix</keyword>
<feature type="compositionally biased region" description="Low complexity" evidence="1">
    <location>
        <begin position="98"/>
        <end position="108"/>
    </location>
</feature>
<organism evidence="3">
    <name type="scientific">Salvia splendens</name>
    <name type="common">Scarlet sage</name>
    <dbReference type="NCBI Taxonomy" id="180675"/>
    <lineage>
        <taxon>Eukaryota</taxon>
        <taxon>Viridiplantae</taxon>
        <taxon>Streptophyta</taxon>
        <taxon>Embryophyta</taxon>
        <taxon>Tracheophyta</taxon>
        <taxon>Spermatophyta</taxon>
        <taxon>Magnoliopsida</taxon>
        <taxon>eudicotyledons</taxon>
        <taxon>Gunneridae</taxon>
        <taxon>Pentapetalae</taxon>
        <taxon>asterids</taxon>
        <taxon>lamiids</taxon>
        <taxon>Lamiales</taxon>
        <taxon>Lamiaceae</taxon>
        <taxon>Nepetoideae</taxon>
        <taxon>Mentheae</taxon>
        <taxon>Salviinae</taxon>
        <taxon>Salvia</taxon>
        <taxon>Salvia subgen. Calosphace</taxon>
        <taxon>core Calosphace</taxon>
    </lineage>
</organism>
<feature type="compositionally biased region" description="Polar residues" evidence="1">
    <location>
        <begin position="109"/>
        <end position="118"/>
    </location>
</feature>